<dbReference type="EMBL" id="JAMQJY010000001">
    <property type="protein sequence ID" value="MCM2675592.1"/>
    <property type="molecule type" value="Genomic_DNA"/>
</dbReference>
<keyword evidence="2" id="KW-1185">Reference proteome</keyword>
<dbReference type="Proteomes" id="UP001203665">
    <property type="component" value="Unassembled WGS sequence"/>
</dbReference>
<name>A0ABT0XI92_9BACI</name>
<comment type="caution">
    <text evidence="1">The sequence shown here is derived from an EMBL/GenBank/DDBJ whole genome shotgun (WGS) entry which is preliminary data.</text>
</comment>
<evidence type="ECO:0000313" key="1">
    <source>
        <dbReference type="EMBL" id="MCM2675592.1"/>
    </source>
</evidence>
<gene>
    <name evidence="1" type="ORF">NDM98_08860</name>
</gene>
<evidence type="ECO:0000313" key="2">
    <source>
        <dbReference type="Proteomes" id="UP001203665"/>
    </source>
</evidence>
<accession>A0ABT0XI92</accession>
<reference evidence="1" key="1">
    <citation type="submission" date="2022-06" db="EMBL/GenBank/DDBJ databases">
        <title>Alkalicoccobacillus porphyridii sp. nov., isolated from a marine red alga, Porphyridium purpureum and reclassification of Shouchella plakortidis and Shouchella gibsonii as Alkalicoccobacillus plakortidis comb. nov. and Alkalicoccobacillus gibsonii comb. nov.</title>
        <authorList>
            <person name="Kim K.H."/>
            <person name="Lee J.K."/>
            <person name="Han D.M."/>
            <person name="Baek J.H."/>
            <person name="Jeon C.O."/>
        </authorList>
    </citation>
    <scope>NUCLEOTIDE SEQUENCE</scope>
    <source>
        <strain evidence="1">DSM 19153</strain>
    </source>
</reference>
<sequence length="180" mass="21228">MSNETMIGEVARISAETAVVTAMKYIEDERKKAEKQRKDFRLRNTKLLLKNYRSFMMHGDDIHEELKEIEVPNDMFEEMHSNEFVVEAIKRSKERTLAMIKFMDQMLQVYRILCEESGKDEDLRRYQTIHKMYIAEEKISVENIAECHKTNVRTVYRDVNEAVKTLSVLVFGVDGIKLIK</sequence>
<proteinExistence type="predicted"/>
<evidence type="ECO:0008006" key="3">
    <source>
        <dbReference type="Google" id="ProtNLM"/>
    </source>
</evidence>
<dbReference type="RefSeq" id="WP_251606489.1">
    <property type="nucleotide sequence ID" value="NZ_JAMQJY010000001.1"/>
</dbReference>
<protein>
    <recommendedName>
        <fullName evidence="3">HTH domain-containing protein</fullName>
    </recommendedName>
</protein>
<organism evidence="1 2">
    <name type="scientific">Alkalicoccobacillus plakortidis</name>
    <dbReference type="NCBI Taxonomy" id="444060"/>
    <lineage>
        <taxon>Bacteria</taxon>
        <taxon>Bacillati</taxon>
        <taxon>Bacillota</taxon>
        <taxon>Bacilli</taxon>
        <taxon>Bacillales</taxon>
        <taxon>Bacillaceae</taxon>
        <taxon>Alkalicoccobacillus</taxon>
    </lineage>
</organism>